<organism evidence="2 3">
    <name type="scientific">Vanessa tameamea</name>
    <name type="common">Kamehameha butterfly</name>
    <dbReference type="NCBI Taxonomy" id="334116"/>
    <lineage>
        <taxon>Eukaryota</taxon>
        <taxon>Metazoa</taxon>
        <taxon>Ecdysozoa</taxon>
        <taxon>Arthropoda</taxon>
        <taxon>Hexapoda</taxon>
        <taxon>Insecta</taxon>
        <taxon>Pterygota</taxon>
        <taxon>Neoptera</taxon>
        <taxon>Endopterygota</taxon>
        <taxon>Lepidoptera</taxon>
        <taxon>Glossata</taxon>
        <taxon>Ditrysia</taxon>
        <taxon>Papilionoidea</taxon>
        <taxon>Nymphalidae</taxon>
        <taxon>Nymphalinae</taxon>
        <taxon>Vanessa</taxon>
    </lineage>
</organism>
<dbReference type="OMA" id="HANWMAA"/>
<dbReference type="GeneID" id="113397653"/>
<feature type="domain" description="U1-type" evidence="1">
    <location>
        <begin position="58"/>
        <end position="92"/>
    </location>
</feature>
<reference evidence="3" key="1">
    <citation type="submission" date="2025-08" db="UniProtKB">
        <authorList>
            <consortium name="RefSeq"/>
        </authorList>
    </citation>
    <scope>IDENTIFICATION</scope>
    <source>
        <tissue evidence="3">Whole body</tissue>
    </source>
</reference>
<accession>A0A8B8I459</accession>
<protein>
    <submittedName>
        <fullName evidence="3">Uncharacterized protein LOC113397653</fullName>
    </submittedName>
</protein>
<feature type="domain" description="U1-type" evidence="1">
    <location>
        <begin position="14"/>
        <end position="49"/>
    </location>
</feature>
<feature type="domain" description="U1-type" evidence="1">
    <location>
        <begin position="111"/>
        <end position="146"/>
    </location>
</feature>
<dbReference type="SMART" id="SM00451">
    <property type="entry name" value="ZnF_U1"/>
    <property type="match status" value="3"/>
</dbReference>
<evidence type="ECO:0000259" key="1">
    <source>
        <dbReference type="SMART" id="SM00451"/>
    </source>
</evidence>
<gene>
    <name evidence="3" type="primary">LOC113397653</name>
</gene>
<name>A0A8B8I459_VANTA</name>
<evidence type="ECO:0000313" key="3">
    <source>
        <dbReference type="RefSeq" id="XP_026491859.1"/>
    </source>
</evidence>
<dbReference type="Proteomes" id="UP001652626">
    <property type="component" value="Chromosome 22"/>
</dbReference>
<dbReference type="RefSeq" id="XP_026491859.1">
    <property type="nucleotide sequence ID" value="XM_026636074.2"/>
</dbReference>
<dbReference type="GO" id="GO:0003676">
    <property type="term" value="F:nucleic acid binding"/>
    <property type="evidence" value="ECO:0007669"/>
    <property type="project" value="InterPro"/>
</dbReference>
<dbReference type="OrthoDB" id="7229642at2759"/>
<evidence type="ECO:0000313" key="2">
    <source>
        <dbReference type="Proteomes" id="UP001652626"/>
    </source>
</evidence>
<dbReference type="GO" id="GO:0008270">
    <property type="term" value="F:zinc ion binding"/>
    <property type="evidence" value="ECO:0007669"/>
    <property type="project" value="InterPro"/>
</dbReference>
<dbReference type="AlphaFoldDB" id="A0A8B8I459"/>
<dbReference type="InterPro" id="IPR003604">
    <property type="entry name" value="Matrin/U1-like-C_Znf_C2H2"/>
</dbReference>
<proteinExistence type="predicted"/>
<sequence>MKTGPLYGIVANSKSRMRCVFCGVYIPKANKCIEEHTNGTKHKENIDQMVEHGMIYNNEELYCKPCNVNLTEEESVASHIESDDHANWMAAVDNLIEGEFINVDSYLASESEEVFCEVCNCNVNCTLQNIEIHVNDIVHRSNVAEKLKPLNGIFRVDNDDELWCKLCDEYIENTARSVLEHIDDSPEHVEWFIEIEDLIEGQEVSIQDFLKDEHEKNAYCNKCQIEIFCNAQSIEEHVHSEAHLNQFS</sequence>
<keyword evidence="2" id="KW-1185">Reference proteome</keyword>